<feature type="transmembrane region" description="Helical" evidence="1">
    <location>
        <begin position="7"/>
        <end position="31"/>
    </location>
</feature>
<reference evidence="3" key="1">
    <citation type="submission" date="2016-10" db="EMBL/GenBank/DDBJ databases">
        <authorList>
            <person name="Varghese N."/>
            <person name="Submissions S."/>
        </authorList>
    </citation>
    <scope>NUCLEOTIDE SEQUENCE [LARGE SCALE GENOMIC DNA]</scope>
    <source>
        <strain evidence="3">CGMCC 1.10218</strain>
    </source>
</reference>
<proteinExistence type="predicted"/>
<sequence>MKPQKLSWITVPLLISLVLQILGLLVLPFLIPLIDVALTSVANAPNSGLGPQELRLVRSLTGTTLWALLLLGVFWAALIYFTYGAVHDGRSWSRSAALVIAVTGLINFPVGTVLGVLILMGSFDPEVQGYLSR</sequence>
<evidence type="ECO:0000313" key="3">
    <source>
        <dbReference type="Proteomes" id="UP000199223"/>
    </source>
</evidence>
<feature type="transmembrane region" description="Helical" evidence="1">
    <location>
        <begin position="65"/>
        <end position="86"/>
    </location>
</feature>
<keyword evidence="3" id="KW-1185">Reference proteome</keyword>
<dbReference type="AlphaFoldDB" id="A0A1H6U4L0"/>
<gene>
    <name evidence="2" type="ORF">SAMN04488058_1023</name>
</gene>
<name>A0A1H6U4L0_9DEIO</name>
<organism evidence="2 3">
    <name type="scientific">Deinococcus reticulitermitis</name>
    <dbReference type="NCBI Taxonomy" id="856736"/>
    <lineage>
        <taxon>Bacteria</taxon>
        <taxon>Thermotogati</taxon>
        <taxon>Deinococcota</taxon>
        <taxon>Deinococci</taxon>
        <taxon>Deinococcales</taxon>
        <taxon>Deinococcaceae</taxon>
        <taxon>Deinococcus</taxon>
    </lineage>
</organism>
<feature type="transmembrane region" description="Helical" evidence="1">
    <location>
        <begin position="98"/>
        <end position="123"/>
    </location>
</feature>
<dbReference type="Proteomes" id="UP000199223">
    <property type="component" value="Unassembled WGS sequence"/>
</dbReference>
<evidence type="ECO:0000313" key="2">
    <source>
        <dbReference type="EMBL" id="SEI83330.1"/>
    </source>
</evidence>
<keyword evidence="1" id="KW-0472">Membrane</keyword>
<dbReference type="OrthoDB" id="69414at2"/>
<dbReference type="STRING" id="856736.SAMN04488058_1023"/>
<dbReference type="EMBL" id="FNZA01000002">
    <property type="protein sequence ID" value="SEI83330.1"/>
    <property type="molecule type" value="Genomic_DNA"/>
</dbReference>
<accession>A0A1H6U4L0</accession>
<keyword evidence="1" id="KW-1133">Transmembrane helix</keyword>
<evidence type="ECO:0000256" key="1">
    <source>
        <dbReference type="SAM" id="Phobius"/>
    </source>
</evidence>
<protein>
    <submittedName>
        <fullName evidence="2">Uncharacterized protein</fullName>
    </submittedName>
</protein>
<keyword evidence="1" id="KW-0812">Transmembrane</keyword>
<dbReference type="RefSeq" id="WP_092263197.1">
    <property type="nucleotide sequence ID" value="NZ_FNZA01000002.1"/>
</dbReference>